<dbReference type="GO" id="GO:0031505">
    <property type="term" value="P:fungal-type cell wall organization"/>
    <property type="evidence" value="ECO:0007669"/>
    <property type="project" value="TreeGrafter"/>
</dbReference>
<dbReference type="AlphaFoldDB" id="A0A061H670"/>
<comment type="similarity">
    <text evidence="2">Belongs to the SKN1/KRE6 family.</text>
</comment>
<dbReference type="InterPro" id="IPR000757">
    <property type="entry name" value="Beta-glucanase-like"/>
</dbReference>
<reference evidence="12 13" key="1">
    <citation type="journal article" date="2013" name="Plant Cell">
        <title>The transition from a phytopathogenic smut ancestor to an anamorphic biocontrol agent deciphered by comparative whole-genome analysis.</title>
        <authorList>
            <person name="Lefebvre F."/>
            <person name="Joly D.L."/>
            <person name="Labbe C."/>
            <person name="Teichmann B."/>
            <person name="Linning R."/>
            <person name="Belzile F."/>
            <person name="Bakkeren G."/>
            <person name="Belanger R.R."/>
        </authorList>
    </citation>
    <scope>NUCLEOTIDE SEQUENCE [LARGE SCALE GENOMIC DNA]</scope>
    <source>
        <strain evidence="12 13">PF-1</strain>
    </source>
</reference>
<evidence type="ECO:0000256" key="10">
    <source>
        <dbReference type="SAM" id="Phobius"/>
    </source>
</evidence>
<dbReference type="PROSITE" id="PS51762">
    <property type="entry name" value="GH16_2"/>
    <property type="match status" value="1"/>
</dbReference>
<evidence type="ECO:0000256" key="1">
    <source>
        <dbReference type="ARBA" id="ARBA00004606"/>
    </source>
</evidence>
<dbReference type="GO" id="GO:0005886">
    <property type="term" value="C:plasma membrane"/>
    <property type="evidence" value="ECO:0007669"/>
    <property type="project" value="TreeGrafter"/>
</dbReference>
<proteinExistence type="inferred from homology"/>
<evidence type="ECO:0000256" key="5">
    <source>
        <dbReference type="ARBA" id="ARBA00022989"/>
    </source>
</evidence>
<dbReference type="RefSeq" id="XP_007880009.1">
    <property type="nucleotide sequence ID" value="XM_007881818.1"/>
</dbReference>
<keyword evidence="4" id="KW-0735">Signal-anchor</keyword>
<dbReference type="SUPFAM" id="SSF49899">
    <property type="entry name" value="Concanavalin A-like lectins/glucanases"/>
    <property type="match status" value="1"/>
</dbReference>
<dbReference type="Pfam" id="PF03935">
    <property type="entry name" value="SKN1_KRE6_Sbg1"/>
    <property type="match status" value="1"/>
</dbReference>
<dbReference type="eggNOG" id="ENOG502QR13">
    <property type="taxonomic scope" value="Eukaryota"/>
</dbReference>
<sequence>MAARGNYARMDLNGSTSNHSSIEGEGASSRSGSTGFRSADGQVGSAQASSPFSSTFVGPGVAAPAKGPKDPFGHIDDDAGDDWLHDVSTADKSSKEMSFRGVLNVGTLALIGGGLLMLFLGYPVLSVYMRDKAIVTSSQEVSSRTAYPAQLKRGLIDRDTPQDAMAHTGILDGKKWHLVFSDEFNEPGRTFWPGDDPYWEAFNGWYSGTMDYEWYDPEALNTTDGHLQIAFEERATNGLNFRSGMLQSWNKVCFQGGYLEISAILPGYHNVAGFWPGLWTMGNLGRPGYSGTNEGMWPYSYSSCDTGMLPNQTFINGTGPPKAVRANGQFSYQVDYALSWLPGMRLPACTCPGSDHPGPNRFTGRSAPEIDLLEAKIGPRGGQSSQSLQMAPFDIDYYYGNSTARGEVAIHDPATTEINDYHGNELQMAVSGLSDVPAHAYDKEPGSRFTTFGLEWEPDWDGSGEGAYVTWYIDGKAMWSVYSEALGPVPELDIGRRLIPREPMSLIMNLAMAYNFQPPNWAELEFPGIMKIDYVRVYQIDGRPDKVSCDPPDMPTKKYIENHADLYDDNTIQRFPKDRWPRNELQGC</sequence>
<evidence type="ECO:0000256" key="8">
    <source>
        <dbReference type="ARBA" id="ARBA00023316"/>
    </source>
</evidence>
<evidence type="ECO:0000256" key="7">
    <source>
        <dbReference type="ARBA" id="ARBA00023180"/>
    </source>
</evidence>
<protein>
    <recommendedName>
        <fullName evidence="11">GH16 domain-containing protein</fullName>
    </recommendedName>
</protein>
<accession>A0A061H670</accession>
<evidence type="ECO:0000256" key="6">
    <source>
        <dbReference type="ARBA" id="ARBA00023136"/>
    </source>
</evidence>
<dbReference type="PANTHER" id="PTHR31361:SF15">
    <property type="entry name" value="GH16 DOMAIN-CONTAINING PROTEIN"/>
    <property type="match status" value="1"/>
</dbReference>
<dbReference type="GeneID" id="19318397"/>
<feature type="transmembrane region" description="Helical" evidence="10">
    <location>
        <begin position="102"/>
        <end position="125"/>
    </location>
</feature>
<evidence type="ECO:0000256" key="4">
    <source>
        <dbReference type="ARBA" id="ARBA00022968"/>
    </source>
</evidence>
<dbReference type="PANTHER" id="PTHR31361">
    <property type="entry name" value="BETA-GLUCAN SYNTHESIS-ASSOCIATED PROTEIN KRE6-RELATED"/>
    <property type="match status" value="1"/>
</dbReference>
<dbReference type="EMBL" id="KE361636">
    <property type="protein sequence ID" value="EPQ27964.1"/>
    <property type="molecule type" value="Genomic_DNA"/>
</dbReference>
<evidence type="ECO:0000256" key="3">
    <source>
        <dbReference type="ARBA" id="ARBA00022692"/>
    </source>
</evidence>
<evidence type="ECO:0000256" key="2">
    <source>
        <dbReference type="ARBA" id="ARBA00010962"/>
    </source>
</evidence>
<feature type="domain" description="GH16" evidence="11">
    <location>
        <begin position="142"/>
        <end position="543"/>
    </location>
</feature>
<dbReference type="InterPro" id="IPR013320">
    <property type="entry name" value="ConA-like_dom_sf"/>
</dbReference>
<dbReference type="GO" id="GO:0015926">
    <property type="term" value="F:glucosidase activity"/>
    <property type="evidence" value="ECO:0007669"/>
    <property type="project" value="TreeGrafter"/>
</dbReference>
<evidence type="ECO:0000313" key="13">
    <source>
        <dbReference type="Proteomes" id="UP000053664"/>
    </source>
</evidence>
<keyword evidence="6 10" id="KW-0472">Membrane</keyword>
<name>A0A061H670_9BASI</name>
<keyword evidence="3 10" id="KW-0812">Transmembrane</keyword>
<dbReference type="FunFam" id="2.60.120.200:FF:000135">
    <property type="entry name" value="Related to KRE6-glucan synthase subunit"/>
    <property type="match status" value="1"/>
</dbReference>
<organism evidence="12 13">
    <name type="scientific">Pseudozyma flocculosa PF-1</name>
    <dbReference type="NCBI Taxonomy" id="1277687"/>
    <lineage>
        <taxon>Eukaryota</taxon>
        <taxon>Fungi</taxon>
        <taxon>Dikarya</taxon>
        <taxon>Basidiomycota</taxon>
        <taxon>Ustilaginomycotina</taxon>
        <taxon>Ustilaginomycetes</taxon>
        <taxon>Ustilaginales</taxon>
        <taxon>Ustilaginaceae</taxon>
        <taxon>Pseudozyma</taxon>
    </lineage>
</organism>
<keyword evidence="8" id="KW-0961">Cell wall biogenesis/degradation</keyword>
<keyword evidence="7" id="KW-0325">Glycoprotein</keyword>
<dbReference type="OrthoDB" id="412647at2759"/>
<dbReference type="InterPro" id="IPR005629">
    <property type="entry name" value="Skn1/Kre6/Sbg1"/>
</dbReference>
<comment type="subcellular location">
    <subcellularLocation>
        <location evidence="1">Membrane</location>
        <topology evidence="1">Single-pass type II membrane protein</topology>
    </subcellularLocation>
</comment>
<dbReference type="HOGENOM" id="CLU_010811_3_0_1"/>
<evidence type="ECO:0000313" key="12">
    <source>
        <dbReference type="EMBL" id="EPQ27964.1"/>
    </source>
</evidence>
<dbReference type="GO" id="GO:0005789">
    <property type="term" value="C:endoplasmic reticulum membrane"/>
    <property type="evidence" value="ECO:0007669"/>
    <property type="project" value="TreeGrafter"/>
</dbReference>
<evidence type="ECO:0000259" key="11">
    <source>
        <dbReference type="PROSITE" id="PS51762"/>
    </source>
</evidence>
<keyword evidence="5 10" id="KW-1133">Transmembrane helix</keyword>
<gene>
    <name evidence="12" type="ORF">PFL1_04291</name>
</gene>
<dbReference type="GO" id="GO:0006078">
    <property type="term" value="P:(1-&gt;6)-beta-D-glucan biosynthetic process"/>
    <property type="evidence" value="ECO:0007669"/>
    <property type="project" value="TreeGrafter"/>
</dbReference>
<dbReference type="KEGG" id="pfp:PFL1_04291"/>
<evidence type="ECO:0000256" key="9">
    <source>
        <dbReference type="SAM" id="MobiDB-lite"/>
    </source>
</evidence>
<feature type="region of interest" description="Disordered" evidence="9">
    <location>
        <begin position="1"/>
        <end position="52"/>
    </location>
</feature>
<dbReference type="Gene3D" id="2.60.120.200">
    <property type="match status" value="2"/>
</dbReference>
<dbReference type="Proteomes" id="UP000053664">
    <property type="component" value="Unassembled WGS sequence"/>
</dbReference>